<comment type="caution">
    <text evidence="2">The sequence shown here is derived from an EMBL/GenBank/DDBJ whole genome shotgun (WGS) entry which is preliminary data.</text>
</comment>
<evidence type="ECO:0000313" key="2">
    <source>
        <dbReference type="EMBL" id="GAA3701573.1"/>
    </source>
</evidence>
<organism evidence="2 3">
    <name type="scientific">Zhihengliuella alba</name>
    <dbReference type="NCBI Taxonomy" id="547018"/>
    <lineage>
        <taxon>Bacteria</taxon>
        <taxon>Bacillati</taxon>
        <taxon>Actinomycetota</taxon>
        <taxon>Actinomycetes</taxon>
        <taxon>Micrococcales</taxon>
        <taxon>Micrococcaceae</taxon>
        <taxon>Zhihengliuella</taxon>
    </lineage>
</organism>
<sequence>MGLGWSQAGEPAGPPDGHLESTIIRIQLTSHGEAGTGLLAVPEHPKHTARPVPATGTTTGRAIDGESSWAQG</sequence>
<reference evidence="3" key="1">
    <citation type="journal article" date="2019" name="Int. J. Syst. Evol. Microbiol.">
        <title>The Global Catalogue of Microorganisms (GCM) 10K type strain sequencing project: providing services to taxonomists for standard genome sequencing and annotation.</title>
        <authorList>
            <consortium name="The Broad Institute Genomics Platform"/>
            <consortium name="The Broad Institute Genome Sequencing Center for Infectious Disease"/>
            <person name="Wu L."/>
            <person name="Ma J."/>
        </authorList>
    </citation>
    <scope>NUCLEOTIDE SEQUENCE [LARGE SCALE GENOMIC DNA]</scope>
    <source>
        <strain evidence="3">JCM 16961</strain>
    </source>
</reference>
<feature type="region of interest" description="Disordered" evidence="1">
    <location>
        <begin position="37"/>
        <end position="72"/>
    </location>
</feature>
<evidence type="ECO:0000256" key="1">
    <source>
        <dbReference type="SAM" id="MobiDB-lite"/>
    </source>
</evidence>
<accession>A0ABP7DD66</accession>
<keyword evidence="3" id="KW-1185">Reference proteome</keyword>
<dbReference type="EMBL" id="BAABCJ010000002">
    <property type="protein sequence ID" value="GAA3701573.1"/>
    <property type="molecule type" value="Genomic_DNA"/>
</dbReference>
<proteinExistence type="predicted"/>
<protein>
    <submittedName>
        <fullName evidence="2">Uncharacterized protein</fullName>
    </submittedName>
</protein>
<dbReference type="Proteomes" id="UP001501536">
    <property type="component" value="Unassembled WGS sequence"/>
</dbReference>
<name>A0ABP7DD66_9MICC</name>
<evidence type="ECO:0000313" key="3">
    <source>
        <dbReference type="Proteomes" id="UP001501536"/>
    </source>
</evidence>
<feature type="region of interest" description="Disordered" evidence="1">
    <location>
        <begin position="1"/>
        <end position="20"/>
    </location>
</feature>
<gene>
    <name evidence="2" type="ORF">GCM10022377_14030</name>
</gene>